<protein>
    <recommendedName>
        <fullName evidence="10">G-protein coupled receptors family 1 profile domain-containing protein</fullName>
    </recommendedName>
</protein>
<evidence type="ECO:0000256" key="5">
    <source>
        <dbReference type="ARBA" id="ARBA00023136"/>
    </source>
</evidence>
<accession>A0A815IPF8</accession>
<feature type="region of interest" description="Disordered" evidence="8">
    <location>
        <begin position="440"/>
        <end position="482"/>
    </location>
</feature>
<feature type="transmembrane region" description="Helical" evidence="9">
    <location>
        <begin position="150"/>
        <end position="167"/>
    </location>
</feature>
<feature type="transmembrane region" description="Helical" evidence="9">
    <location>
        <begin position="50"/>
        <end position="72"/>
    </location>
</feature>
<keyword evidence="5 9" id="KW-0472">Membrane</keyword>
<name>A0A815IPF8_ADIRI</name>
<reference evidence="11" key="1">
    <citation type="submission" date="2021-02" db="EMBL/GenBank/DDBJ databases">
        <authorList>
            <person name="Nowell W R."/>
        </authorList>
    </citation>
    <scope>NUCLEOTIDE SEQUENCE</scope>
</reference>
<proteinExistence type="predicted"/>
<dbReference type="PANTHER" id="PTHR24243">
    <property type="entry name" value="G-PROTEIN COUPLED RECEPTOR"/>
    <property type="match status" value="1"/>
</dbReference>
<comment type="caution">
    <text evidence="11">The sequence shown here is derived from an EMBL/GenBank/DDBJ whole genome shotgun (WGS) entry which is preliminary data.</text>
</comment>
<evidence type="ECO:0000256" key="6">
    <source>
        <dbReference type="ARBA" id="ARBA00023170"/>
    </source>
</evidence>
<feature type="transmembrane region" description="Helical" evidence="9">
    <location>
        <begin position="306"/>
        <end position="330"/>
    </location>
</feature>
<dbReference type="GO" id="GO:0004930">
    <property type="term" value="F:G protein-coupled receptor activity"/>
    <property type="evidence" value="ECO:0007669"/>
    <property type="project" value="UniProtKB-KW"/>
</dbReference>
<evidence type="ECO:0000259" key="10">
    <source>
        <dbReference type="PROSITE" id="PS50262"/>
    </source>
</evidence>
<feature type="transmembrane region" description="Helical" evidence="9">
    <location>
        <begin position="92"/>
        <end position="113"/>
    </location>
</feature>
<sequence length="482" mass="54928">MIPGDLFEKKKEIFAGANLINQTIMTDNWATDHDDHAPFGSDENIHVTEYVSLLITIFFFLIGLIGNGVMIIGNGYILRHTPGGEKRTFENFLMEIICFDSIVLSYHLINSIIRYKALPEQDNDIMTGLINISTVCCKLLTYIVRVSTLMSHWLIVLSLLNRLFLVYPKFYRLIAIVNAKYAVFALLFIFTLFNVPSIETMSYNEPLIFSPNATMNVTFHRHCLMNAEMVDLHASIYSTSVIVNVFFYTGLGLILATIVIFVLSIFIFHKGSQLWNELRSHHSETENISLRYDSPIVEYLRTYNAAFSLGIIFVILSIPCKILRLIVLFASNYVDEYPSSNNILLNAHAHMQTIGLAFELSLYSYKSFVFACTNHRFRCALKYLLRYQRSRVILDQSIATRTHSNGSAGGHELLQSSHSQDGVPFEGLYRHLQKDDFDFPMQLTRPNGRSESGGASSYSHRSSFKTRSSVCSRRTKEDEISL</sequence>
<keyword evidence="7" id="KW-0807">Transducer</keyword>
<dbReference type="Proteomes" id="UP000663852">
    <property type="component" value="Unassembled WGS sequence"/>
</dbReference>
<dbReference type="PROSITE" id="PS50262">
    <property type="entry name" value="G_PROTEIN_RECEP_F1_2"/>
    <property type="match status" value="1"/>
</dbReference>
<organism evidence="11 12">
    <name type="scientific">Adineta ricciae</name>
    <name type="common">Rotifer</name>
    <dbReference type="NCBI Taxonomy" id="249248"/>
    <lineage>
        <taxon>Eukaryota</taxon>
        <taxon>Metazoa</taxon>
        <taxon>Spiralia</taxon>
        <taxon>Gnathifera</taxon>
        <taxon>Rotifera</taxon>
        <taxon>Eurotatoria</taxon>
        <taxon>Bdelloidea</taxon>
        <taxon>Adinetida</taxon>
        <taxon>Adinetidae</taxon>
        <taxon>Adineta</taxon>
    </lineage>
</organism>
<evidence type="ECO:0000313" key="12">
    <source>
        <dbReference type="Proteomes" id="UP000663852"/>
    </source>
</evidence>
<dbReference type="InterPro" id="IPR017452">
    <property type="entry name" value="GPCR_Rhodpsn_7TM"/>
</dbReference>
<keyword evidence="4" id="KW-0297">G-protein coupled receptor</keyword>
<feature type="domain" description="G-protein coupled receptors family 1 profile" evidence="10">
    <location>
        <begin position="66"/>
        <end position="363"/>
    </location>
</feature>
<evidence type="ECO:0000256" key="7">
    <source>
        <dbReference type="ARBA" id="ARBA00023224"/>
    </source>
</evidence>
<comment type="subcellular location">
    <subcellularLocation>
        <location evidence="1">Membrane</location>
        <topology evidence="1">Multi-pass membrane protein</topology>
    </subcellularLocation>
</comment>
<evidence type="ECO:0000256" key="8">
    <source>
        <dbReference type="SAM" id="MobiDB-lite"/>
    </source>
</evidence>
<feature type="transmembrane region" description="Helical" evidence="9">
    <location>
        <begin position="179"/>
        <end position="198"/>
    </location>
</feature>
<evidence type="ECO:0000313" key="11">
    <source>
        <dbReference type="EMBL" id="CAF1369065.1"/>
    </source>
</evidence>
<keyword evidence="3 9" id="KW-1133">Transmembrane helix</keyword>
<feature type="compositionally biased region" description="Low complexity" evidence="8">
    <location>
        <begin position="449"/>
        <end position="461"/>
    </location>
</feature>
<dbReference type="Gene3D" id="1.20.1070.10">
    <property type="entry name" value="Rhodopsin 7-helix transmembrane proteins"/>
    <property type="match status" value="1"/>
</dbReference>
<evidence type="ECO:0000256" key="9">
    <source>
        <dbReference type="SAM" id="Phobius"/>
    </source>
</evidence>
<evidence type="ECO:0000256" key="4">
    <source>
        <dbReference type="ARBA" id="ARBA00023040"/>
    </source>
</evidence>
<feature type="transmembrane region" description="Helical" evidence="9">
    <location>
        <begin position="245"/>
        <end position="268"/>
    </location>
</feature>
<keyword evidence="6" id="KW-0675">Receptor</keyword>
<dbReference type="EMBL" id="CAJNOJ010000284">
    <property type="protein sequence ID" value="CAF1369065.1"/>
    <property type="molecule type" value="Genomic_DNA"/>
</dbReference>
<dbReference type="GO" id="GO:0005886">
    <property type="term" value="C:plasma membrane"/>
    <property type="evidence" value="ECO:0007669"/>
    <property type="project" value="TreeGrafter"/>
</dbReference>
<evidence type="ECO:0000256" key="2">
    <source>
        <dbReference type="ARBA" id="ARBA00022692"/>
    </source>
</evidence>
<dbReference type="AlphaFoldDB" id="A0A815IPF8"/>
<dbReference type="SUPFAM" id="SSF81321">
    <property type="entry name" value="Family A G protein-coupled receptor-like"/>
    <property type="match status" value="1"/>
</dbReference>
<evidence type="ECO:0000256" key="1">
    <source>
        <dbReference type="ARBA" id="ARBA00004141"/>
    </source>
</evidence>
<gene>
    <name evidence="11" type="ORF">EDS130_LOCUS34267</name>
</gene>
<evidence type="ECO:0000256" key="3">
    <source>
        <dbReference type="ARBA" id="ARBA00022989"/>
    </source>
</evidence>
<keyword evidence="2 9" id="KW-0812">Transmembrane</keyword>
<feature type="transmembrane region" description="Helical" evidence="9">
    <location>
        <begin position="125"/>
        <end position="144"/>
    </location>
</feature>
<dbReference type="PANTHER" id="PTHR24243:SF230">
    <property type="entry name" value="G-PROTEIN COUPLED RECEPTORS FAMILY 1 PROFILE DOMAIN-CONTAINING PROTEIN"/>
    <property type="match status" value="1"/>
</dbReference>
<dbReference type="OrthoDB" id="10008680at2759"/>